<evidence type="ECO:0000256" key="5">
    <source>
        <dbReference type="ARBA" id="ARBA00023054"/>
    </source>
</evidence>
<feature type="compositionally biased region" description="Basic and acidic residues" evidence="7">
    <location>
        <begin position="287"/>
        <end position="296"/>
    </location>
</feature>
<evidence type="ECO:0000259" key="8">
    <source>
        <dbReference type="Pfam" id="PF09727"/>
    </source>
</evidence>
<evidence type="ECO:0000256" key="3">
    <source>
        <dbReference type="ARBA" id="ARBA00022490"/>
    </source>
</evidence>
<dbReference type="GO" id="GO:0005737">
    <property type="term" value="C:cytoplasm"/>
    <property type="evidence" value="ECO:0007669"/>
    <property type="project" value="UniProtKB-SubCell"/>
</dbReference>
<feature type="compositionally biased region" description="Basic residues" evidence="7">
    <location>
        <begin position="381"/>
        <end position="391"/>
    </location>
</feature>
<evidence type="ECO:0000313" key="10">
    <source>
        <dbReference type="Proteomes" id="UP001591681"/>
    </source>
</evidence>
<evidence type="ECO:0000256" key="6">
    <source>
        <dbReference type="ARBA" id="ARBA00023273"/>
    </source>
</evidence>
<evidence type="ECO:0000313" key="9">
    <source>
        <dbReference type="EMBL" id="KAL2090824.1"/>
    </source>
</evidence>
<dbReference type="InterPro" id="IPR019131">
    <property type="entry name" value="Cortactin-binding_p2_N"/>
</dbReference>
<comment type="caution">
    <text evidence="9">The sequence shown here is derived from an EMBL/GenBank/DDBJ whole genome shotgun (WGS) entry which is preliminary data.</text>
</comment>
<feature type="compositionally biased region" description="Low complexity" evidence="7">
    <location>
        <begin position="452"/>
        <end position="472"/>
    </location>
</feature>
<protein>
    <recommendedName>
        <fullName evidence="8">Cortactin-binding protein-2 N-terminal domain-containing protein</fullName>
    </recommendedName>
</protein>
<gene>
    <name evidence="9" type="ORF">ACEWY4_013087</name>
</gene>
<keyword evidence="6" id="KW-0966">Cell projection</keyword>
<organism evidence="9 10">
    <name type="scientific">Coilia grayii</name>
    <name type="common">Gray's grenadier anchovy</name>
    <dbReference type="NCBI Taxonomy" id="363190"/>
    <lineage>
        <taxon>Eukaryota</taxon>
        <taxon>Metazoa</taxon>
        <taxon>Chordata</taxon>
        <taxon>Craniata</taxon>
        <taxon>Vertebrata</taxon>
        <taxon>Euteleostomi</taxon>
        <taxon>Actinopterygii</taxon>
        <taxon>Neopterygii</taxon>
        <taxon>Teleostei</taxon>
        <taxon>Clupei</taxon>
        <taxon>Clupeiformes</taxon>
        <taxon>Clupeoidei</taxon>
        <taxon>Engraulidae</taxon>
        <taxon>Coilinae</taxon>
        <taxon>Coilia</taxon>
    </lineage>
</organism>
<dbReference type="AlphaFoldDB" id="A0ABD1JVD8"/>
<dbReference type="EMBL" id="JBHFQA010000011">
    <property type="protein sequence ID" value="KAL2090824.1"/>
    <property type="molecule type" value="Genomic_DNA"/>
</dbReference>
<feature type="region of interest" description="Disordered" evidence="7">
    <location>
        <begin position="130"/>
        <end position="151"/>
    </location>
</feature>
<dbReference type="PANTHER" id="PTHR23166:SF9">
    <property type="entry name" value="CTTNBP2 N-TERMINAL-LIKE PROTEIN"/>
    <property type="match status" value="1"/>
</dbReference>
<keyword evidence="3" id="KW-0963">Cytoplasm</keyword>
<proteinExistence type="predicted"/>
<keyword evidence="4" id="KW-0597">Phosphoprotein</keyword>
<feature type="compositionally biased region" description="Acidic residues" evidence="7">
    <location>
        <begin position="265"/>
        <end position="275"/>
    </location>
</feature>
<feature type="compositionally biased region" description="Low complexity" evidence="7">
    <location>
        <begin position="481"/>
        <end position="491"/>
    </location>
</feature>
<evidence type="ECO:0000256" key="7">
    <source>
        <dbReference type="SAM" id="MobiDB-lite"/>
    </source>
</evidence>
<keyword evidence="5" id="KW-0175">Coiled coil</keyword>
<feature type="compositionally biased region" description="Low complexity" evidence="7">
    <location>
        <begin position="325"/>
        <end position="370"/>
    </location>
</feature>
<comment type="subcellular location">
    <subcellularLocation>
        <location evidence="1">Cell projection</location>
    </subcellularLocation>
    <subcellularLocation>
        <location evidence="2">Cytoplasm</location>
    </subcellularLocation>
</comment>
<feature type="compositionally biased region" description="Basic and acidic residues" evidence="7">
    <location>
        <begin position="243"/>
        <end position="255"/>
    </location>
</feature>
<reference evidence="9 10" key="1">
    <citation type="submission" date="2024-09" db="EMBL/GenBank/DDBJ databases">
        <title>A chromosome-level genome assembly of Gray's grenadier anchovy, Coilia grayii.</title>
        <authorList>
            <person name="Fu Z."/>
        </authorList>
    </citation>
    <scope>NUCLEOTIDE SEQUENCE [LARGE SCALE GENOMIC DNA]</scope>
    <source>
        <strain evidence="9">G4</strain>
        <tissue evidence="9">Muscle</tissue>
    </source>
</reference>
<sequence>MRGPRAGPSVGEPAVHPDPLTVLKLVVGHCRRMQEKMLAQLAAAESRHRRVIADLEEEKRRHAEDTAEGDDVTCILEKERERLQQQLEFERGQSRRLEREHRRLQEQLEEERAQHKQLASALARECQRASSRLQEEGHRAGEASRRLDRERLATQSLRAQLEAEKRRALQTEARAEEQLAEVDTEREQLRARLRREETQSRALQQELERLRGELERALQGGGGGGGESGLKEVQGGGAGAESGTREVQERRRPLERSSVTTQMDLEWEEEEEEKEEGAPKMNGHLPAQKEQEENGKDNSVQDNGLPENRSCPPPHAVQNHIQGQSSLSASPCSSPMLAKRAGQAPQASPTSSATAAASTSVSTNSGSTVTLQSSYQAGIHQRFHAARHKFQGHPDPEPQTQASGSRGGEGGSPSSPRALSPCSTPSPEASPARQMARSTVTQVLSRFTVQQPGSAKPTGTTATAAPAPNSSPFGTDYRNMAPSSPSLSASSRGTPSGALSPGIRSPVIPRAERGNPPPIPPKKPGLAQAPPSPATVARANHSNHFAEPLSPTSCGLTSGQDGVKELDMVLSSSG</sequence>
<feature type="region of interest" description="Disordered" evidence="7">
    <location>
        <begin position="213"/>
        <end position="574"/>
    </location>
</feature>
<feature type="compositionally biased region" description="Gly residues" evidence="7">
    <location>
        <begin position="219"/>
        <end position="240"/>
    </location>
</feature>
<dbReference type="PANTHER" id="PTHR23166">
    <property type="entry name" value="FILAMIN/GPBP-INTERACTING PROTEIN"/>
    <property type="match status" value="1"/>
</dbReference>
<feature type="domain" description="Cortactin-binding protein-2 N-terminal" evidence="8">
    <location>
        <begin position="17"/>
        <end position="128"/>
    </location>
</feature>
<dbReference type="GO" id="GO:0042995">
    <property type="term" value="C:cell projection"/>
    <property type="evidence" value="ECO:0007669"/>
    <property type="project" value="UniProtKB-SubCell"/>
</dbReference>
<name>A0ABD1JVD8_9TELE</name>
<dbReference type="Proteomes" id="UP001591681">
    <property type="component" value="Unassembled WGS sequence"/>
</dbReference>
<evidence type="ECO:0000256" key="1">
    <source>
        <dbReference type="ARBA" id="ARBA00004316"/>
    </source>
</evidence>
<evidence type="ECO:0000256" key="4">
    <source>
        <dbReference type="ARBA" id="ARBA00022553"/>
    </source>
</evidence>
<evidence type="ECO:0000256" key="2">
    <source>
        <dbReference type="ARBA" id="ARBA00004496"/>
    </source>
</evidence>
<feature type="compositionally biased region" description="Polar residues" evidence="7">
    <location>
        <begin position="436"/>
        <end position="451"/>
    </location>
</feature>
<accession>A0ABD1JVD8</accession>
<dbReference type="InterPro" id="IPR050719">
    <property type="entry name" value="Cortactin-Actin_Reg"/>
</dbReference>
<feature type="compositionally biased region" description="Basic and acidic residues" evidence="7">
    <location>
        <begin position="133"/>
        <end position="151"/>
    </location>
</feature>
<keyword evidence="10" id="KW-1185">Reference proteome</keyword>
<feature type="compositionally biased region" description="Polar residues" evidence="7">
    <location>
        <begin position="550"/>
        <end position="560"/>
    </location>
</feature>
<dbReference type="Pfam" id="PF09727">
    <property type="entry name" value="CortBP2"/>
    <property type="match status" value="1"/>
</dbReference>